<keyword evidence="2" id="KW-0812">Transmembrane</keyword>
<dbReference type="Proteomes" id="UP000234653">
    <property type="component" value="Chromosome"/>
</dbReference>
<evidence type="ECO:0000256" key="2">
    <source>
        <dbReference type="SAM" id="Phobius"/>
    </source>
</evidence>
<evidence type="ECO:0000313" key="4">
    <source>
        <dbReference type="EMBL" id="AUI72828.1"/>
    </source>
</evidence>
<dbReference type="SMART" id="SM00530">
    <property type="entry name" value="HTH_XRE"/>
    <property type="match status" value="1"/>
</dbReference>
<accession>A0A2K9HKB0</accession>
<dbReference type="GO" id="GO:0003677">
    <property type="term" value="F:DNA binding"/>
    <property type="evidence" value="ECO:0007669"/>
    <property type="project" value="UniProtKB-KW"/>
</dbReference>
<sequence length="295" mass="34066">MNLGKNIVKYRQKNQLSQEQLAEALNISRQSISKWETGENLPSIDNLISLSGLLNISLDELITGAPYLHFPFAYGRPKSRFPQLLLILGMTLWTVIETLFFNSTVMSIIFNIVFGIIISYIFITQIGPYDFKRYYDYWTLDKKGIIYPADNGEVRSLGHDFLIPLQGIFNLRKTKFVSYKQIKSIEISVNLYEYDPNKTVTVRGGSAIIASTMIENFDFLLTTADGQKISLKLNQFYWKSSQERKILNTIISFFKRKNLIFVDKQGIAKLIREDDGSSLTHKLYKLRDQEHMQSN</sequence>
<feature type="domain" description="HTH cro/C1-type" evidence="3">
    <location>
        <begin position="7"/>
        <end position="61"/>
    </location>
</feature>
<dbReference type="AlphaFoldDB" id="A0A2K9HKB0"/>
<dbReference type="EMBL" id="CP018867">
    <property type="protein sequence ID" value="AUI72828.1"/>
    <property type="molecule type" value="Genomic_DNA"/>
</dbReference>
<evidence type="ECO:0000313" key="5">
    <source>
        <dbReference type="Proteomes" id="UP000234653"/>
    </source>
</evidence>
<protein>
    <recommendedName>
        <fullName evidence="3">HTH cro/C1-type domain-containing protein</fullName>
    </recommendedName>
</protein>
<dbReference type="RefSeq" id="WP_158294593.1">
    <property type="nucleotide sequence ID" value="NZ_AZDQ01000008.1"/>
</dbReference>
<proteinExistence type="predicted"/>
<dbReference type="Gene3D" id="1.10.260.40">
    <property type="entry name" value="lambda repressor-like DNA-binding domains"/>
    <property type="match status" value="1"/>
</dbReference>
<keyword evidence="2" id="KW-1133">Transmembrane helix</keyword>
<organism evidence="4 5">
    <name type="scientific">Companilactobacillus alimentarius DSM 20249</name>
    <dbReference type="NCBI Taxonomy" id="1423720"/>
    <lineage>
        <taxon>Bacteria</taxon>
        <taxon>Bacillati</taxon>
        <taxon>Bacillota</taxon>
        <taxon>Bacilli</taxon>
        <taxon>Lactobacillales</taxon>
        <taxon>Lactobacillaceae</taxon>
        <taxon>Companilactobacillus</taxon>
    </lineage>
</organism>
<keyword evidence="2" id="KW-0472">Membrane</keyword>
<gene>
    <name evidence="4" type="ORF">LA20249_08620</name>
</gene>
<dbReference type="PANTHER" id="PTHR46558:SF4">
    <property type="entry name" value="DNA-BIDING PHAGE PROTEIN"/>
    <property type="match status" value="1"/>
</dbReference>
<dbReference type="Pfam" id="PF01381">
    <property type="entry name" value="HTH_3"/>
    <property type="match status" value="1"/>
</dbReference>
<dbReference type="KEGG" id="lali:LA20249_08620"/>
<feature type="transmembrane region" description="Helical" evidence="2">
    <location>
        <begin position="84"/>
        <end position="102"/>
    </location>
</feature>
<keyword evidence="1" id="KW-0238">DNA-binding</keyword>
<dbReference type="InterPro" id="IPR010982">
    <property type="entry name" value="Lambda_DNA-bd_dom_sf"/>
</dbReference>
<dbReference type="PROSITE" id="PS50943">
    <property type="entry name" value="HTH_CROC1"/>
    <property type="match status" value="1"/>
</dbReference>
<reference evidence="4 5" key="1">
    <citation type="submission" date="2016-12" db="EMBL/GenBank/DDBJ databases">
        <title>The whole genome sequencing and assembly of Lactobacillus alimentarius DSM 20249T strain.</title>
        <authorList>
            <person name="Lee Y.-J."/>
            <person name="Yi H."/>
            <person name="Bahn Y.-S."/>
            <person name="Kim J.F."/>
            <person name="Lee D.-W."/>
        </authorList>
    </citation>
    <scope>NUCLEOTIDE SEQUENCE [LARGE SCALE GENOMIC DNA]</scope>
    <source>
        <strain evidence="4 5">DSM 20249</strain>
    </source>
</reference>
<dbReference type="CDD" id="cd00093">
    <property type="entry name" value="HTH_XRE"/>
    <property type="match status" value="1"/>
</dbReference>
<dbReference type="SUPFAM" id="SSF47413">
    <property type="entry name" value="lambda repressor-like DNA-binding domains"/>
    <property type="match status" value="1"/>
</dbReference>
<evidence type="ECO:0000259" key="3">
    <source>
        <dbReference type="PROSITE" id="PS50943"/>
    </source>
</evidence>
<keyword evidence="5" id="KW-1185">Reference proteome</keyword>
<dbReference type="PANTHER" id="PTHR46558">
    <property type="entry name" value="TRACRIPTIONAL REGULATORY PROTEIN-RELATED-RELATED"/>
    <property type="match status" value="1"/>
</dbReference>
<dbReference type="InterPro" id="IPR001387">
    <property type="entry name" value="Cro/C1-type_HTH"/>
</dbReference>
<name>A0A2K9HKB0_9LACO</name>
<evidence type="ECO:0000256" key="1">
    <source>
        <dbReference type="ARBA" id="ARBA00023125"/>
    </source>
</evidence>
<feature type="transmembrane region" description="Helical" evidence="2">
    <location>
        <begin position="108"/>
        <end position="127"/>
    </location>
</feature>
<dbReference type="STRING" id="1423720.FC67_GL000292"/>